<dbReference type="EMBL" id="FTPD01000056">
    <property type="protein sequence ID" value="SIT58825.1"/>
    <property type="molecule type" value="Genomic_DNA"/>
</dbReference>
<keyword evidence="1" id="KW-0812">Transmembrane</keyword>
<gene>
    <name evidence="2" type="ORF">BQ8794_60134</name>
</gene>
<feature type="transmembrane region" description="Helical" evidence="1">
    <location>
        <begin position="37"/>
        <end position="58"/>
    </location>
</feature>
<keyword evidence="3" id="KW-1185">Reference proteome</keyword>
<sequence>MLRIRMMKHLSKIAHVEVLPAYGTMLEMLRLRLDRPVVVFALISRVFAIAKVSLALVVGKVAKSPPPKATS</sequence>
<reference evidence="3" key="1">
    <citation type="submission" date="2017-01" db="EMBL/GenBank/DDBJ databases">
        <authorList>
            <person name="Brunel B."/>
        </authorList>
    </citation>
    <scope>NUCLEOTIDE SEQUENCE [LARGE SCALE GENOMIC DNA]</scope>
</reference>
<organism evidence="2 3">
    <name type="scientific">Mesorhizobium prunaredense</name>
    <dbReference type="NCBI Taxonomy" id="1631249"/>
    <lineage>
        <taxon>Bacteria</taxon>
        <taxon>Pseudomonadati</taxon>
        <taxon>Pseudomonadota</taxon>
        <taxon>Alphaproteobacteria</taxon>
        <taxon>Hyphomicrobiales</taxon>
        <taxon>Phyllobacteriaceae</taxon>
        <taxon>Mesorhizobium</taxon>
    </lineage>
</organism>
<evidence type="ECO:0000313" key="3">
    <source>
        <dbReference type="Proteomes" id="UP000188388"/>
    </source>
</evidence>
<accession>A0A1R3VIX1</accession>
<evidence type="ECO:0000313" key="2">
    <source>
        <dbReference type="EMBL" id="SIT58825.1"/>
    </source>
</evidence>
<name>A0A1R3VIX1_9HYPH</name>
<evidence type="ECO:0000256" key="1">
    <source>
        <dbReference type="SAM" id="Phobius"/>
    </source>
</evidence>
<proteinExistence type="predicted"/>
<dbReference type="Proteomes" id="UP000188388">
    <property type="component" value="Unassembled WGS sequence"/>
</dbReference>
<keyword evidence="1" id="KW-0472">Membrane</keyword>
<dbReference type="STRING" id="1631249.BQ8794_60134"/>
<keyword evidence="1" id="KW-1133">Transmembrane helix</keyword>
<protein>
    <submittedName>
        <fullName evidence="2">Uncharacterized protein</fullName>
    </submittedName>
</protein>
<dbReference type="AlphaFoldDB" id="A0A1R3VIX1"/>